<dbReference type="Pfam" id="PF13311">
    <property type="entry name" value="DUF4080"/>
    <property type="match status" value="1"/>
</dbReference>
<keyword evidence="2" id="KW-0949">S-adenosyl-L-methionine</keyword>
<dbReference type="SFLD" id="SFLDS00029">
    <property type="entry name" value="Radical_SAM"/>
    <property type="match status" value="1"/>
</dbReference>
<dbReference type="InterPro" id="IPR058240">
    <property type="entry name" value="rSAM_sf"/>
</dbReference>
<evidence type="ECO:0000256" key="6">
    <source>
        <dbReference type="SAM" id="MobiDB-lite"/>
    </source>
</evidence>
<dbReference type="Gene3D" id="3.80.30.20">
    <property type="entry name" value="tm_1862 like domain"/>
    <property type="match status" value="1"/>
</dbReference>
<dbReference type="InterPro" id="IPR007197">
    <property type="entry name" value="rSAM"/>
</dbReference>
<organism evidence="9 10">
    <name type="scientific">Anaerotruncus massiliensis</name>
    <name type="common">ex Liu et al. 2021</name>
    <dbReference type="NCBI Taxonomy" id="2321404"/>
    <lineage>
        <taxon>Bacteria</taxon>
        <taxon>Bacillati</taxon>
        <taxon>Bacillota</taxon>
        <taxon>Clostridia</taxon>
        <taxon>Eubacteriales</taxon>
        <taxon>Oscillospiraceae</taxon>
        <taxon>Anaerotruncus</taxon>
    </lineage>
</organism>
<dbReference type="InterPro" id="IPR025288">
    <property type="entry name" value="DUF4080"/>
</dbReference>
<evidence type="ECO:0000256" key="1">
    <source>
        <dbReference type="ARBA" id="ARBA00001966"/>
    </source>
</evidence>
<evidence type="ECO:0000256" key="4">
    <source>
        <dbReference type="ARBA" id="ARBA00023004"/>
    </source>
</evidence>
<evidence type="ECO:0000313" key="10">
    <source>
        <dbReference type="Proteomes" id="UP000276301"/>
    </source>
</evidence>
<protein>
    <submittedName>
        <fullName evidence="9">DUF4080 domain-containing protein</fullName>
    </submittedName>
</protein>
<dbReference type="GO" id="GO:0046872">
    <property type="term" value="F:metal ion binding"/>
    <property type="evidence" value="ECO:0007669"/>
    <property type="project" value="UniProtKB-KW"/>
</dbReference>
<dbReference type="AlphaFoldDB" id="A0A498CP79"/>
<keyword evidence="4" id="KW-0408">Iron</keyword>
<feature type="domain" description="Radical SAM core" evidence="8">
    <location>
        <begin position="228"/>
        <end position="451"/>
    </location>
</feature>
<accession>A0A498CP79</accession>
<dbReference type="Pfam" id="PF02310">
    <property type="entry name" value="B12-binding"/>
    <property type="match status" value="1"/>
</dbReference>
<dbReference type="PROSITE" id="PS51918">
    <property type="entry name" value="RADICAL_SAM"/>
    <property type="match status" value="1"/>
</dbReference>
<dbReference type="PANTHER" id="PTHR43409">
    <property type="entry name" value="ANAEROBIC MAGNESIUM-PROTOPORPHYRIN IX MONOMETHYL ESTER CYCLASE-RELATED"/>
    <property type="match status" value="1"/>
</dbReference>
<dbReference type="Proteomes" id="UP000276301">
    <property type="component" value="Unassembled WGS sequence"/>
</dbReference>
<dbReference type="SUPFAM" id="SSF102114">
    <property type="entry name" value="Radical SAM enzymes"/>
    <property type="match status" value="1"/>
</dbReference>
<comment type="cofactor">
    <cofactor evidence="1">
        <name>[4Fe-4S] cluster</name>
        <dbReference type="ChEBI" id="CHEBI:49883"/>
    </cofactor>
</comment>
<keyword evidence="10" id="KW-1185">Reference proteome</keyword>
<dbReference type="InterPro" id="IPR006638">
    <property type="entry name" value="Elp3/MiaA/NifB-like_rSAM"/>
</dbReference>
<dbReference type="EMBL" id="RCHT01000025">
    <property type="protein sequence ID" value="RLL08995.1"/>
    <property type="molecule type" value="Genomic_DNA"/>
</dbReference>
<keyword evidence="5" id="KW-0411">Iron-sulfur</keyword>
<sequence length="604" mass="67826">MPPKAAPLKRPRGARKKPRRAQRGKSRTAAGAGPGNLRRRRRHIWSAPKGREKSPAGGPPANAAAPRAATPRRNAMNILLVAINAKYSHTNLAVRDLQNVLAAEGMEAGIAEYTINQPTREILSDLARRGADTYCFSCYIWNIEYVRRLGADLRLLFPEASILLGGPEVSFDPEERLAAMPWADAILCGEGEPQIAGVLREGRPRGVRRAGRFTDLDALPFPYRDLDALKDRVLYYESSRGCPFGCSYCLSSADRTVRYRSLPRVFDDLRRFLDAGVMQVKFVDRTFNLDADRALAIWKFLAEHDNGITGFQMELGGDLLTGEQLAFLSTVRPGLFQFEIGVQSTCGETLAEVCRKTDVGRLMENVRALSAAGRLHLHLDLIAGLPGEDFARFAKSYDEVFNLRPEQLQLGFLKLLRGSSLYARREEYGLVHSETPPYEILCTPRLSFLELSRLKSVEEMTEAYYNSGRFSHTLAYLLEYIPSPFEAMRALGERMPARAVGKYEYYDLLYALGVDRGGDPEICRWLVRYDLCLHERPRRLPACCPEAPREARRRAAERGLPSGAHLELFPFDVTSPGREPGETAVCFFHGERDLRGRARAERIL</sequence>
<evidence type="ECO:0000313" key="9">
    <source>
        <dbReference type="EMBL" id="RLL08995.1"/>
    </source>
</evidence>
<dbReference type="Gene3D" id="3.40.50.280">
    <property type="entry name" value="Cobalamin-binding domain"/>
    <property type="match status" value="1"/>
</dbReference>
<dbReference type="PANTHER" id="PTHR43409:SF16">
    <property type="entry name" value="SLR0320 PROTEIN"/>
    <property type="match status" value="1"/>
</dbReference>
<feature type="compositionally biased region" description="Low complexity" evidence="6">
    <location>
        <begin position="55"/>
        <end position="69"/>
    </location>
</feature>
<dbReference type="GO" id="GO:0051536">
    <property type="term" value="F:iron-sulfur cluster binding"/>
    <property type="evidence" value="ECO:0007669"/>
    <property type="project" value="UniProtKB-KW"/>
</dbReference>
<dbReference type="CDD" id="cd01335">
    <property type="entry name" value="Radical_SAM"/>
    <property type="match status" value="1"/>
</dbReference>
<dbReference type="InterPro" id="IPR023404">
    <property type="entry name" value="rSAM_horseshoe"/>
</dbReference>
<feature type="region of interest" description="Disordered" evidence="6">
    <location>
        <begin position="1"/>
        <end position="69"/>
    </location>
</feature>
<dbReference type="InterPro" id="IPR006158">
    <property type="entry name" value="Cobalamin-bd"/>
</dbReference>
<evidence type="ECO:0000259" key="8">
    <source>
        <dbReference type="PROSITE" id="PS51918"/>
    </source>
</evidence>
<dbReference type="GO" id="GO:0005829">
    <property type="term" value="C:cytosol"/>
    <property type="evidence" value="ECO:0007669"/>
    <property type="project" value="TreeGrafter"/>
</dbReference>
<dbReference type="PROSITE" id="PS51332">
    <property type="entry name" value="B12_BINDING"/>
    <property type="match status" value="1"/>
</dbReference>
<dbReference type="SFLD" id="SFLDG01082">
    <property type="entry name" value="B12-binding_domain_containing"/>
    <property type="match status" value="1"/>
</dbReference>
<proteinExistence type="predicted"/>
<reference evidence="9 10" key="1">
    <citation type="submission" date="2018-10" db="EMBL/GenBank/DDBJ databases">
        <title>Anaerotruncus faecis sp. nov., isolated from human feces.</title>
        <authorList>
            <person name="Wang Y.-J."/>
        </authorList>
    </citation>
    <scope>NUCLEOTIDE SEQUENCE [LARGE SCALE GENOMIC DNA]</scope>
    <source>
        <strain evidence="9 10">22A2-44</strain>
    </source>
</reference>
<name>A0A498CP79_9FIRM</name>
<keyword evidence="3" id="KW-0479">Metal-binding</keyword>
<comment type="caution">
    <text evidence="9">The sequence shown here is derived from an EMBL/GenBank/DDBJ whole genome shotgun (WGS) entry which is preliminary data.</text>
</comment>
<evidence type="ECO:0000256" key="5">
    <source>
        <dbReference type="ARBA" id="ARBA00023014"/>
    </source>
</evidence>
<gene>
    <name evidence="9" type="ORF">D4A47_10910</name>
</gene>
<dbReference type="GO" id="GO:0003824">
    <property type="term" value="F:catalytic activity"/>
    <property type="evidence" value="ECO:0007669"/>
    <property type="project" value="InterPro"/>
</dbReference>
<feature type="domain" description="B12-binding" evidence="7">
    <location>
        <begin position="76"/>
        <end position="209"/>
    </location>
</feature>
<dbReference type="SMART" id="SM00729">
    <property type="entry name" value="Elp3"/>
    <property type="match status" value="1"/>
</dbReference>
<dbReference type="InterPro" id="IPR051198">
    <property type="entry name" value="BchE-like"/>
</dbReference>
<evidence type="ECO:0000256" key="3">
    <source>
        <dbReference type="ARBA" id="ARBA00022723"/>
    </source>
</evidence>
<feature type="compositionally biased region" description="Basic residues" evidence="6">
    <location>
        <begin position="7"/>
        <end position="26"/>
    </location>
</feature>
<evidence type="ECO:0000256" key="2">
    <source>
        <dbReference type="ARBA" id="ARBA00022691"/>
    </source>
</evidence>
<dbReference type="Pfam" id="PF04055">
    <property type="entry name" value="Radical_SAM"/>
    <property type="match status" value="1"/>
</dbReference>
<evidence type="ECO:0000259" key="7">
    <source>
        <dbReference type="PROSITE" id="PS51332"/>
    </source>
</evidence>
<dbReference type="GO" id="GO:0031419">
    <property type="term" value="F:cobalamin binding"/>
    <property type="evidence" value="ECO:0007669"/>
    <property type="project" value="InterPro"/>
</dbReference>